<evidence type="ECO:0000256" key="7">
    <source>
        <dbReference type="HAMAP-Rule" id="MF_01402"/>
    </source>
</evidence>
<dbReference type="EC" id="5.4.2.12" evidence="7"/>
<dbReference type="AlphaFoldDB" id="A0A7C3MGU8"/>
<keyword evidence="6 7" id="KW-0413">Isomerase</keyword>
<evidence type="ECO:0000256" key="4">
    <source>
        <dbReference type="ARBA" id="ARBA00005524"/>
    </source>
</evidence>
<sequence length="409" mass="44344">MGVLLVVIDGLSDRPVNGKTPLSVARKPNLDRLAEMGINGIMDTIAPGIRPGSDTSHLALLGYDPYRYYSGRGPIEAAGVGIDVKPGDVAFRANFATVEGEGRLFDKTVVDRRAGRIEDTSALIKAIREKVKLPVSFFVERGTGHRAAVVFRGEGLSDRVSDTDPKAVGKKVKLCTPLDKDEKARKMAEIVNEFMQQVHEILDNHPLNKERAERGLPVANALLLRGAGEMPHIPKFEEKTGLKLCVIAATALIKGVGKIVGADVITPEGATGNKNTNLDSKISAALMALESYDVVLLHIKAPDELGHDGDFEGKKAFIEKLDAKIAPLLELDFNKNCLIVTADHSTPVRVRDHTADPVPVVIVHEDVRKDEVKTFSEFEAYKGGLCRIKGIDLLNIALDLLNISEKFGA</sequence>
<dbReference type="PIRSF" id="PIRSF006392">
    <property type="entry name" value="IPGAM_arch"/>
    <property type="match status" value="1"/>
</dbReference>
<dbReference type="UniPathway" id="UPA00109">
    <property type="reaction ID" value="UER00186"/>
</dbReference>
<dbReference type="PANTHER" id="PTHR31209:SF0">
    <property type="entry name" value="METALLOENZYME DOMAIN-CONTAINING PROTEIN"/>
    <property type="match status" value="1"/>
</dbReference>
<proteinExistence type="inferred from homology"/>
<evidence type="ECO:0000256" key="1">
    <source>
        <dbReference type="ARBA" id="ARBA00000370"/>
    </source>
</evidence>
<dbReference type="Pfam" id="PF01676">
    <property type="entry name" value="Metalloenzyme"/>
    <property type="match status" value="1"/>
</dbReference>
<dbReference type="Gene3D" id="3.40.720.10">
    <property type="entry name" value="Alkaline Phosphatase, subunit A"/>
    <property type="match status" value="2"/>
</dbReference>
<dbReference type="GO" id="GO:0046872">
    <property type="term" value="F:metal ion binding"/>
    <property type="evidence" value="ECO:0007669"/>
    <property type="project" value="InterPro"/>
</dbReference>
<dbReference type="GO" id="GO:0006096">
    <property type="term" value="P:glycolytic process"/>
    <property type="evidence" value="ECO:0007669"/>
    <property type="project" value="UniProtKB-UniRule"/>
</dbReference>
<dbReference type="InterPro" id="IPR004456">
    <property type="entry name" value="Pglycerate_mutase_ApgM"/>
</dbReference>
<evidence type="ECO:0000256" key="2">
    <source>
        <dbReference type="ARBA" id="ARBA00002315"/>
    </source>
</evidence>
<dbReference type="PANTHER" id="PTHR31209">
    <property type="entry name" value="COFACTOR-INDEPENDENT PHOSPHOGLYCERATE MUTASE"/>
    <property type="match status" value="1"/>
</dbReference>
<dbReference type="NCBIfam" id="NF003104">
    <property type="entry name" value="PRK04024.1"/>
    <property type="match status" value="1"/>
</dbReference>
<keyword evidence="5 7" id="KW-0324">Glycolysis</keyword>
<name>A0A7C3MGU8_ARCFL</name>
<comment type="similarity">
    <text evidence="4 7">Belongs to the BPG-independent phosphoglycerate mutase family. A-PGAM subfamily.</text>
</comment>
<gene>
    <name evidence="7" type="primary">apgM</name>
    <name evidence="9" type="ORF">ENW66_07280</name>
</gene>
<comment type="caution">
    <text evidence="9">The sequence shown here is derived from an EMBL/GenBank/DDBJ whole genome shotgun (WGS) entry which is preliminary data.</text>
</comment>
<protein>
    <recommendedName>
        <fullName evidence="7">2,3-bisphosphoglycerate-independent phosphoglycerate mutase</fullName>
        <shortName evidence="7">BPG-independent PGAM</shortName>
        <shortName evidence="7">Phosphoglyceromutase</shortName>
        <shortName evidence="7">aPGAM</shortName>
        <ecNumber evidence="7">5.4.2.12</ecNumber>
    </recommendedName>
</protein>
<dbReference type="SUPFAM" id="SSF53649">
    <property type="entry name" value="Alkaline phosphatase-like"/>
    <property type="match status" value="1"/>
</dbReference>
<comment type="catalytic activity">
    <reaction evidence="1 7">
        <text>(2R)-2-phosphoglycerate = (2R)-3-phosphoglycerate</text>
        <dbReference type="Rhea" id="RHEA:15901"/>
        <dbReference type="ChEBI" id="CHEBI:58272"/>
        <dbReference type="ChEBI" id="CHEBI:58289"/>
        <dbReference type="EC" id="5.4.2.12"/>
    </reaction>
</comment>
<dbReference type="InterPro" id="IPR023665">
    <property type="entry name" value="ApgAM_prokaryotes"/>
</dbReference>
<dbReference type="InterPro" id="IPR006124">
    <property type="entry name" value="Metalloenzyme"/>
</dbReference>
<feature type="domain" description="Metalloenzyme" evidence="8">
    <location>
        <begin position="3"/>
        <end position="399"/>
    </location>
</feature>
<dbReference type="EMBL" id="DTLB01000042">
    <property type="protein sequence ID" value="HFW32730.1"/>
    <property type="molecule type" value="Genomic_DNA"/>
</dbReference>
<accession>A0A7C3MGU8</accession>
<reference evidence="9" key="1">
    <citation type="journal article" date="2020" name="mSystems">
        <title>Genome- and Community-Level Interaction Insights into Carbon Utilization and Element Cycling Functions of Hydrothermarchaeota in Hydrothermal Sediment.</title>
        <authorList>
            <person name="Zhou Z."/>
            <person name="Liu Y."/>
            <person name="Xu W."/>
            <person name="Pan J."/>
            <person name="Luo Z.H."/>
            <person name="Li M."/>
        </authorList>
    </citation>
    <scope>NUCLEOTIDE SEQUENCE [LARGE SCALE GENOMIC DNA]</scope>
    <source>
        <strain evidence="9">SpSt-87</strain>
    </source>
</reference>
<organism evidence="9">
    <name type="scientific">Archaeoglobus fulgidus</name>
    <dbReference type="NCBI Taxonomy" id="2234"/>
    <lineage>
        <taxon>Archaea</taxon>
        <taxon>Methanobacteriati</taxon>
        <taxon>Methanobacteriota</taxon>
        <taxon>Archaeoglobi</taxon>
        <taxon>Archaeoglobales</taxon>
        <taxon>Archaeoglobaceae</taxon>
        <taxon>Archaeoglobus</taxon>
    </lineage>
</organism>
<dbReference type="CDD" id="cd16011">
    <property type="entry name" value="iPGM_like"/>
    <property type="match status" value="1"/>
</dbReference>
<comment type="pathway">
    <text evidence="3 7">Carbohydrate degradation; glycolysis; pyruvate from D-glyceraldehyde 3-phosphate: step 3/5.</text>
</comment>
<evidence type="ECO:0000313" key="9">
    <source>
        <dbReference type="EMBL" id="HFW32730.1"/>
    </source>
</evidence>
<evidence type="ECO:0000256" key="6">
    <source>
        <dbReference type="ARBA" id="ARBA00023235"/>
    </source>
</evidence>
<dbReference type="InterPro" id="IPR017850">
    <property type="entry name" value="Alkaline_phosphatase_core_sf"/>
</dbReference>
<dbReference type="Pfam" id="PF10143">
    <property type="entry name" value="PhosphMutase"/>
    <property type="match status" value="1"/>
</dbReference>
<dbReference type="GO" id="GO:0004619">
    <property type="term" value="F:phosphoglycerate mutase activity"/>
    <property type="evidence" value="ECO:0007669"/>
    <property type="project" value="UniProtKB-UniRule"/>
</dbReference>
<evidence type="ECO:0000256" key="5">
    <source>
        <dbReference type="ARBA" id="ARBA00023152"/>
    </source>
</evidence>
<comment type="function">
    <text evidence="2 7">Catalyzes the interconversion of 2-phosphoglycerate and 3-phosphoglycerate.</text>
</comment>
<evidence type="ECO:0000259" key="8">
    <source>
        <dbReference type="Pfam" id="PF01676"/>
    </source>
</evidence>
<dbReference type="HAMAP" id="MF_01402_A">
    <property type="entry name" value="ApgM_A"/>
    <property type="match status" value="1"/>
</dbReference>
<evidence type="ECO:0000256" key="3">
    <source>
        <dbReference type="ARBA" id="ARBA00004798"/>
    </source>
</evidence>
<dbReference type="NCBIfam" id="TIGR00306">
    <property type="entry name" value="apgM"/>
    <property type="match status" value="1"/>
</dbReference>